<evidence type="ECO:0000313" key="1">
    <source>
        <dbReference type="EMBL" id="GBP89131.1"/>
    </source>
</evidence>
<dbReference type="GO" id="GO:0044774">
    <property type="term" value="P:mitotic DNA integrity checkpoint signaling"/>
    <property type="evidence" value="ECO:0007669"/>
    <property type="project" value="TreeGrafter"/>
</dbReference>
<name>A0A4C1ZJT8_EUMVA</name>
<gene>
    <name evidence="1" type="primary">SETMAR</name>
    <name evidence="1" type="ORF">EVAR_67927_1</name>
</gene>
<dbReference type="GO" id="GO:0032259">
    <property type="term" value="P:methylation"/>
    <property type="evidence" value="ECO:0007669"/>
    <property type="project" value="UniProtKB-KW"/>
</dbReference>
<dbReference type="GO" id="GO:0035861">
    <property type="term" value="C:site of double-strand break"/>
    <property type="evidence" value="ECO:0007669"/>
    <property type="project" value="TreeGrafter"/>
</dbReference>
<dbReference type="GO" id="GO:0031297">
    <property type="term" value="P:replication fork processing"/>
    <property type="evidence" value="ECO:0007669"/>
    <property type="project" value="TreeGrafter"/>
</dbReference>
<dbReference type="GO" id="GO:0042800">
    <property type="term" value="F:histone H3K4 methyltransferase activity"/>
    <property type="evidence" value="ECO:0007669"/>
    <property type="project" value="TreeGrafter"/>
</dbReference>
<dbReference type="OrthoDB" id="429597at2759"/>
<proteinExistence type="predicted"/>
<evidence type="ECO:0000313" key="2">
    <source>
        <dbReference type="Proteomes" id="UP000299102"/>
    </source>
</evidence>
<dbReference type="EMBL" id="BGZK01001977">
    <property type="protein sequence ID" value="GBP89131.1"/>
    <property type="molecule type" value="Genomic_DNA"/>
</dbReference>
<comment type="caution">
    <text evidence="1">The sequence shown here is derived from an EMBL/GenBank/DDBJ whole genome shotgun (WGS) entry which is preliminary data.</text>
</comment>
<keyword evidence="1" id="KW-0808">Transferase</keyword>
<dbReference type="Proteomes" id="UP000299102">
    <property type="component" value="Unassembled WGS sequence"/>
</dbReference>
<keyword evidence="2" id="KW-1185">Reference proteome</keyword>
<keyword evidence="1" id="KW-0489">Methyltransferase</keyword>
<dbReference type="InterPro" id="IPR052709">
    <property type="entry name" value="Transposase-MT_Hybrid"/>
</dbReference>
<dbReference type="GO" id="GO:0015074">
    <property type="term" value="P:DNA integration"/>
    <property type="evidence" value="ECO:0007669"/>
    <property type="project" value="TreeGrafter"/>
</dbReference>
<dbReference type="GO" id="GO:0000793">
    <property type="term" value="C:condensed chromosome"/>
    <property type="evidence" value="ECO:0007669"/>
    <property type="project" value="TreeGrafter"/>
</dbReference>
<dbReference type="GO" id="GO:0006303">
    <property type="term" value="P:double-strand break repair via nonhomologous end joining"/>
    <property type="evidence" value="ECO:0007669"/>
    <property type="project" value="TreeGrafter"/>
</dbReference>
<dbReference type="PANTHER" id="PTHR46060">
    <property type="entry name" value="MARINER MOS1 TRANSPOSASE-LIKE PROTEIN"/>
    <property type="match status" value="1"/>
</dbReference>
<reference evidence="1 2" key="1">
    <citation type="journal article" date="2019" name="Commun. Biol.">
        <title>The bagworm genome reveals a unique fibroin gene that provides high tensile strength.</title>
        <authorList>
            <person name="Kono N."/>
            <person name="Nakamura H."/>
            <person name="Ohtoshi R."/>
            <person name="Tomita M."/>
            <person name="Numata K."/>
            <person name="Arakawa K."/>
        </authorList>
    </citation>
    <scope>NUCLEOTIDE SEQUENCE [LARGE SCALE GENOMIC DNA]</scope>
</reference>
<dbReference type="AlphaFoldDB" id="A0A4C1ZJT8"/>
<dbReference type="GO" id="GO:0000014">
    <property type="term" value="F:single-stranded DNA endodeoxyribonuclease activity"/>
    <property type="evidence" value="ECO:0007669"/>
    <property type="project" value="TreeGrafter"/>
</dbReference>
<dbReference type="GO" id="GO:0005634">
    <property type="term" value="C:nucleus"/>
    <property type="evidence" value="ECO:0007669"/>
    <property type="project" value="TreeGrafter"/>
</dbReference>
<accession>A0A4C1ZJT8</accession>
<dbReference type="PANTHER" id="PTHR46060:SF2">
    <property type="entry name" value="HISTONE-LYSINE N-METHYLTRANSFERASE SETMAR"/>
    <property type="match status" value="1"/>
</dbReference>
<organism evidence="1 2">
    <name type="scientific">Eumeta variegata</name>
    <name type="common">Bagworm moth</name>
    <name type="synonym">Eumeta japonica</name>
    <dbReference type="NCBI Taxonomy" id="151549"/>
    <lineage>
        <taxon>Eukaryota</taxon>
        <taxon>Metazoa</taxon>
        <taxon>Ecdysozoa</taxon>
        <taxon>Arthropoda</taxon>
        <taxon>Hexapoda</taxon>
        <taxon>Insecta</taxon>
        <taxon>Pterygota</taxon>
        <taxon>Neoptera</taxon>
        <taxon>Endopterygota</taxon>
        <taxon>Lepidoptera</taxon>
        <taxon>Glossata</taxon>
        <taxon>Ditrysia</taxon>
        <taxon>Tineoidea</taxon>
        <taxon>Psychidae</taxon>
        <taxon>Oiketicinae</taxon>
        <taxon>Eumeta</taxon>
    </lineage>
</organism>
<sequence length="157" mass="18005">MKRLIYVSESREVGTVQRTKLCRSELLANDALRRSNAPGLYPFLPRVPILCHCNAFVTNFTAAEFRALYCVPGNFDVKDEPRSGRPVTNKVDAILEKVEQDRHISSYDIAEEHEIGHKTVLTDLKKAGYIKKLCTWVPHELTESNEWCTHLRFSIET</sequence>
<protein>
    <submittedName>
        <fullName evidence="1">Histone-lysine N-methyltransferase SETMAR</fullName>
    </submittedName>
</protein>
<dbReference type="GO" id="GO:0046975">
    <property type="term" value="F:histone H3K36 methyltransferase activity"/>
    <property type="evidence" value="ECO:0007669"/>
    <property type="project" value="TreeGrafter"/>
</dbReference>
<dbReference type="GO" id="GO:0003697">
    <property type="term" value="F:single-stranded DNA binding"/>
    <property type="evidence" value="ECO:0007669"/>
    <property type="project" value="TreeGrafter"/>
</dbReference>
<dbReference type="GO" id="GO:0003690">
    <property type="term" value="F:double-stranded DNA binding"/>
    <property type="evidence" value="ECO:0007669"/>
    <property type="project" value="TreeGrafter"/>
</dbReference>
<dbReference type="GO" id="GO:0000729">
    <property type="term" value="P:DNA double-strand break processing"/>
    <property type="evidence" value="ECO:0007669"/>
    <property type="project" value="TreeGrafter"/>
</dbReference>
<dbReference type="GO" id="GO:0044547">
    <property type="term" value="F:DNA topoisomerase binding"/>
    <property type="evidence" value="ECO:0007669"/>
    <property type="project" value="TreeGrafter"/>
</dbReference>